<keyword evidence="2" id="KW-1185">Reference proteome</keyword>
<protein>
    <submittedName>
        <fullName evidence="1">Uncharacterized protein</fullName>
    </submittedName>
</protein>
<evidence type="ECO:0000313" key="2">
    <source>
        <dbReference type="Proteomes" id="UP000823561"/>
    </source>
</evidence>
<name>A0AAV6G4C1_9TELE</name>
<comment type="caution">
    <text evidence="1">The sequence shown here is derived from an EMBL/GenBank/DDBJ whole genome shotgun (WGS) entry which is preliminary data.</text>
</comment>
<dbReference type="EMBL" id="JADWDJ010000016">
    <property type="protein sequence ID" value="KAG5268282.1"/>
    <property type="molecule type" value="Genomic_DNA"/>
</dbReference>
<evidence type="ECO:0000313" key="1">
    <source>
        <dbReference type="EMBL" id="KAG5268282.1"/>
    </source>
</evidence>
<gene>
    <name evidence="1" type="ORF">AALO_G00210800</name>
</gene>
<dbReference type="Proteomes" id="UP000823561">
    <property type="component" value="Chromosome 16"/>
</dbReference>
<dbReference type="AlphaFoldDB" id="A0AAV6G4C1"/>
<proteinExistence type="predicted"/>
<reference evidence="1" key="1">
    <citation type="submission" date="2020-10" db="EMBL/GenBank/DDBJ databases">
        <title>Chromosome-scale genome assembly of the Allis shad, Alosa alosa.</title>
        <authorList>
            <person name="Margot Z."/>
            <person name="Christophe K."/>
            <person name="Cabau C."/>
            <person name="Louis A."/>
            <person name="Berthelot C."/>
            <person name="Parey E."/>
            <person name="Roest Crollius H."/>
            <person name="Montfort J."/>
            <person name="Robinson-Rechavi M."/>
            <person name="Bucao C."/>
            <person name="Bouchez O."/>
            <person name="Gislard M."/>
            <person name="Lluch J."/>
            <person name="Milhes M."/>
            <person name="Lampietro C."/>
            <person name="Lopez Roques C."/>
            <person name="Donnadieu C."/>
            <person name="Braasch I."/>
            <person name="Desvignes T."/>
            <person name="Postlethwait J."/>
            <person name="Bobe J."/>
            <person name="Guiguen Y."/>
        </authorList>
    </citation>
    <scope>NUCLEOTIDE SEQUENCE</scope>
    <source>
        <strain evidence="1">M-15738</strain>
        <tissue evidence="1">Blood</tissue>
    </source>
</reference>
<accession>A0AAV6G4C1</accession>
<organism evidence="1 2">
    <name type="scientific">Alosa alosa</name>
    <name type="common">allis shad</name>
    <dbReference type="NCBI Taxonomy" id="278164"/>
    <lineage>
        <taxon>Eukaryota</taxon>
        <taxon>Metazoa</taxon>
        <taxon>Chordata</taxon>
        <taxon>Craniata</taxon>
        <taxon>Vertebrata</taxon>
        <taxon>Euteleostomi</taxon>
        <taxon>Actinopterygii</taxon>
        <taxon>Neopterygii</taxon>
        <taxon>Teleostei</taxon>
        <taxon>Clupei</taxon>
        <taxon>Clupeiformes</taxon>
        <taxon>Clupeoidei</taxon>
        <taxon>Clupeidae</taxon>
        <taxon>Alosa</taxon>
    </lineage>
</organism>
<sequence>MIGMETMGQGRLCQCPYVNLHRSTCSSLLAYHFTPVLQTRADASAIAITEKLCRFTQLDGQADCNRRPTE</sequence>